<keyword evidence="2" id="KW-1185">Reference proteome</keyword>
<evidence type="ECO:0008006" key="3">
    <source>
        <dbReference type="Google" id="ProtNLM"/>
    </source>
</evidence>
<accession>A0A545SV08</accession>
<dbReference type="EMBL" id="VICH01000004">
    <property type="protein sequence ID" value="TQV68791.1"/>
    <property type="molecule type" value="Genomic_DNA"/>
</dbReference>
<gene>
    <name evidence="1" type="ORF">FIL88_04205</name>
</gene>
<evidence type="ECO:0000313" key="1">
    <source>
        <dbReference type="EMBL" id="TQV68791.1"/>
    </source>
</evidence>
<dbReference type="RefSeq" id="WP_142852544.1">
    <property type="nucleotide sequence ID" value="NZ_FXWW01000001.1"/>
</dbReference>
<name>A0A545SV08_9RHOB</name>
<dbReference type="OrthoDB" id="8450053at2"/>
<dbReference type="AlphaFoldDB" id="A0A545SV08"/>
<sequence>MTQTAIRFEAVILRKQDDLPRYIIIKPEIARAFSGSFDAQVSLNDGQLFHRRIHPWGKGSDAYFFNLTKVQCYKAELGTGDMCHVTVIPV</sequence>
<comment type="caution">
    <text evidence="1">The sequence shown here is derived from an EMBL/GenBank/DDBJ whole genome shotgun (WGS) entry which is preliminary data.</text>
</comment>
<proteinExistence type="predicted"/>
<reference evidence="1 2" key="1">
    <citation type="submission" date="2019-06" db="EMBL/GenBank/DDBJ databases">
        <title>A novel species of marine bacteria.</title>
        <authorList>
            <person name="Wang Y."/>
        </authorList>
    </citation>
    <scope>NUCLEOTIDE SEQUENCE [LARGE SCALE GENOMIC DNA]</scope>
    <source>
        <strain evidence="1 2">MA1-10</strain>
    </source>
</reference>
<dbReference type="Proteomes" id="UP000315816">
    <property type="component" value="Unassembled WGS sequence"/>
</dbReference>
<protein>
    <recommendedName>
        <fullName evidence="3">DUF1905 domain-containing protein</fullName>
    </recommendedName>
</protein>
<organism evidence="1 2">
    <name type="scientific">Aliiroseovarius halocynthiae</name>
    <dbReference type="NCBI Taxonomy" id="985055"/>
    <lineage>
        <taxon>Bacteria</taxon>
        <taxon>Pseudomonadati</taxon>
        <taxon>Pseudomonadota</taxon>
        <taxon>Alphaproteobacteria</taxon>
        <taxon>Rhodobacterales</taxon>
        <taxon>Paracoccaceae</taxon>
        <taxon>Aliiroseovarius</taxon>
    </lineage>
</organism>
<evidence type="ECO:0000313" key="2">
    <source>
        <dbReference type="Proteomes" id="UP000315816"/>
    </source>
</evidence>